<protein>
    <recommendedName>
        <fullName evidence="1">HDOD domain-containing protein</fullName>
    </recommendedName>
</protein>
<organism evidence="2 3">
    <name type="scientific">Candidatus Raymondbacteria bacterium RIFOXYD12_FULL_49_13</name>
    <dbReference type="NCBI Taxonomy" id="1817890"/>
    <lineage>
        <taxon>Bacteria</taxon>
        <taxon>Raymondiibacteriota</taxon>
    </lineage>
</organism>
<evidence type="ECO:0000259" key="1">
    <source>
        <dbReference type="PROSITE" id="PS51833"/>
    </source>
</evidence>
<reference evidence="2 3" key="1">
    <citation type="journal article" date="2016" name="Nat. Commun.">
        <title>Thousands of microbial genomes shed light on interconnected biogeochemical processes in an aquifer system.</title>
        <authorList>
            <person name="Anantharaman K."/>
            <person name="Brown C.T."/>
            <person name="Hug L.A."/>
            <person name="Sharon I."/>
            <person name="Castelle C.J."/>
            <person name="Probst A.J."/>
            <person name="Thomas B.C."/>
            <person name="Singh A."/>
            <person name="Wilkins M.J."/>
            <person name="Karaoz U."/>
            <person name="Brodie E.L."/>
            <person name="Williams K.H."/>
            <person name="Hubbard S.S."/>
            <person name="Banfield J.F."/>
        </authorList>
    </citation>
    <scope>NUCLEOTIDE SEQUENCE [LARGE SCALE GENOMIC DNA]</scope>
</reference>
<accession>A0A1F7F3Y3</accession>
<dbReference type="AlphaFoldDB" id="A0A1F7F3Y3"/>
<dbReference type="InterPro" id="IPR003607">
    <property type="entry name" value="HD/PDEase_dom"/>
</dbReference>
<dbReference type="Gene3D" id="1.10.3210.10">
    <property type="entry name" value="Hypothetical protein af1432"/>
    <property type="match status" value="1"/>
</dbReference>
<evidence type="ECO:0000313" key="2">
    <source>
        <dbReference type="EMBL" id="OGK01308.1"/>
    </source>
</evidence>
<name>A0A1F7F3Y3_UNCRA</name>
<dbReference type="InterPro" id="IPR006675">
    <property type="entry name" value="HDIG_dom"/>
</dbReference>
<sequence>MGSIGEKIALRLRAFNELPVRGKHFLETHRLIAEPDIDAAGIARIIEKDPWLSAKILAAVNSVYYSGRYGEISGLKQAVARLGLDEVKRISLAFSVMNIFPDESGVINSRDFWLHSIGAAMMTRSIAECAIAVKVDADAAYVAGLFHDAGMLFLAQCCPEAYRAVRETAAGYSESLLVAEKKLMDIDHAEAGGMVLEQWKLPEVVVSAVRNHHEPDCAAVPVRPLAQVVHLADFSCSLLGAGEPGDTLPQGFSHGAFHDLGVDPESIQQIIARTEEEIERTKILFHVV</sequence>
<feature type="domain" description="HDOD" evidence="1">
    <location>
        <begin position="18"/>
        <end position="215"/>
    </location>
</feature>
<dbReference type="Pfam" id="PF08668">
    <property type="entry name" value="HDOD"/>
    <property type="match status" value="1"/>
</dbReference>
<dbReference type="PANTHER" id="PTHR33525">
    <property type="match status" value="1"/>
</dbReference>
<dbReference type="SMART" id="SM00471">
    <property type="entry name" value="HDc"/>
    <property type="match status" value="1"/>
</dbReference>
<dbReference type="Proteomes" id="UP000179243">
    <property type="component" value="Unassembled WGS sequence"/>
</dbReference>
<dbReference type="InterPro" id="IPR052340">
    <property type="entry name" value="RNase_Y/CdgJ"/>
</dbReference>
<gene>
    <name evidence="2" type="ORF">A2519_12960</name>
</gene>
<evidence type="ECO:0000313" key="3">
    <source>
        <dbReference type="Proteomes" id="UP000179243"/>
    </source>
</evidence>
<dbReference type="InterPro" id="IPR013976">
    <property type="entry name" value="HDOD"/>
</dbReference>
<proteinExistence type="predicted"/>
<dbReference type="SUPFAM" id="SSF109604">
    <property type="entry name" value="HD-domain/PDEase-like"/>
    <property type="match status" value="1"/>
</dbReference>
<dbReference type="PROSITE" id="PS51833">
    <property type="entry name" value="HDOD"/>
    <property type="match status" value="1"/>
</dbReference>
<dbReference type="CDD" id="cd00077">
    <property type="entry name" value="HDc"/>
    <property type="match status" value="1"/>
</dbReference>
<comment type="caution">
    <text evidence="2">The sequence shown here is derived from an EMBL/GenBank/DDBJ whole genome shotgun (WGS) entry which is preliminary data.</text>
</comment>
<dbReference type="PANTHER" id="PTHR33525:SF3">
    <property type="entry name" value="RIBONUCLEASE Y"/>
    <property type="match status" value="1"/>
</dbReference>
<dbReference type="NCBIfam" id="TIGR00277">
    <property type="entry name" value="HDIG"/>
    <property type="match status" value="1"/>
</dbReference>
<dbReference type="EMBL" id="MFYX01000127">
    <property type="protein sequence ID" value="OGK01308.1"/>
    <property type="molecule type" value="Genomic_DNA"/>
</dbReference>